<feature type="domain" description="AMP-dependent synthetase/ligase" evidence="5">
    <location>
        <begin position="18"/>
        <end position="396"/>
    </location>
</feature>
<dbReference type="NCBIfam" id="NF004837">
    <property type="entry name" value="PRK06187.1"/>
    <property type="match status" value="1"/>
</dbReference>
<comment type="caution">
    <text evidence="7">The sequence shown here is derived from an EMBL/GenBank/DDBJ whole genome shotgun (WGS) entry which is preliminary data.</text>
</comment>
<comment type="similarity">
    <text evidence="1">Belongs to the ATP-dependent AMP-binding enzyme family.</text>
</comment>
<dbReference type="PANTHER" id="PTHR43859:SF4">
    <property type="entry name" value="BUTANOATE--COA LIGASE AAE1-RELATED"/>
    <property type="match status" value="1"/>
</dbReference>
<gene>
    <name evidence="7" type="ORF">AMD01_07225</name>
</gene>
<dbReference type="EMBL" id="LILC01000010">
    <property type="protein sequence ID" value="KOO47136.1"/>
    <property type="molecule type" value="Genomic_DNA"/>
</dbReference>
<evidence type="ECO:0000313" key="7">
    <source>
        <dbReference type="EMBL" id="KOO47136.1"/>
    </source>
</evidence>
<dbReference type="FunFam" id="3.30.300.30:FF:000008">
    <property type="entry name" value="2,3-dihydroxybenzoate-AMP ligase"/>
    <property type="match status" value="1"/>
</dbReference>
<organism evidence="7 8">
    <name type="scientific">Priestia koreensis</name>
    <dbReference type="NCBI Taxonomy" id="284581"/>
    <lineage>
        <taxon>Bacteria</taxon>
        <taxon>Bacillati</taxon>
        <taxon>Bacillota</taxon>
        <taxon>Bacilli</taxon>
        <taxon>Bacillales</taxon>
        <taxon>Bacillaceae</taxon>
        <taxon>Priestia</taxon>
    </lineage>
</organism>
<dbReference type="PANTHER" id="PTHR43859">
    <property type="entry name" value="ACYL-ACTIVATING ENZYME"/>
    <property type="match status" value="1"/>
</dbReference>
<dbReference type="InterPro" id="IPR025110">
    <property type="entry name" value="AMP-bd_C"/>
</dbReference>
<dbReference type="STRING" id="284581.AMD01_07225"/>
<dbReference type="Gene3D" id="3.40.50.12780">
    <property type="entry name" value="N-terminal domain of ligase-like"/>
    <property type="match status" value="1"/>
</dbReference>
<evidence type="ECO:0000256" key="3">
    <source>
        <dbReference type="ARBA" id="ARBA00022832"/>
    </source>
</evidence>
<keyword evidence="8" id="KW-1185">Reference proteome</keyword>
<keyword evidence="3" id="KW-0276">Fatty acid metabolism</keyword>
<dbReference type="SUPFAM" id="SSF56801">
    <property type="entry name" value="Acetyl-CoA synthetase-like"/>
    <property type="match status" value="1"/>
</dbReference>
<dbReference type="Gene3D" id="3.30.300.30">
    <property type="match status" value="1"/>
</dbReference>
<proteinExistence type="inferred from homology"/>
<evidence type="ECO:0000256" key="2">
    <source>
        <dbReference type="ARBA" id="ARBA00022598"/>
    </source>
</evidence>
<evidence type="ECO:0000259" key="5">
    <source>
        <dbReference type="Pfam" id="PF00501"/>
    </source>
</evidence>
<protein>
    <submittedName>
        <fullName evidence="7">Fatty-acid--CoA ligase</fullName>
    </submittedName>
</protein>
<dbReference type="InterPro" id="IPR045851">
    <property type="entry name" value="AMP-bd_C_sf"/>
</dbReference>
<accession>A0A0M0L7R2</accession>
<dbReference type="InterPro" id="IPR000873">
    <property type="entry name" value="AMP-dep_synth/lig_dom"/>
</dbReference>
<dbReference type="PATRIC" id="fig|284581.3.peg.1326"/>
<dbReference type="GO" id="GO:0006631">
    <property type="term" value="P:fatty acid metabolic process"/>
    <property type="evidence" value="ECO:0007669"/>
    <property type="project" value="UniProtKB-KW"/>
</dbReference>
<sequence>MMMNVQLTIPTMMERAEKFFPKKQVISRYSNGIKRFTYKEIGKRTRQLANVLENLGVKKGEAVGTLAWNHHRHLEAYFAIPGISALLHTINIRLDPQQIAYIINHAKDKVLLVDDCFLPILDAIKYHIPTVEAIIVMTDEESVPATTLTNVYEYEALLKTGSETYLFSTDINENDPAGLCYTSATTGNPKGVVYTHRSIYLHSMALGLADTCAVSEQDIAMPIVPMFHVNAWGFPFACTWFGTNVVMPGPFFTPKILAELIESEKVTIAAGVPTIWMGVLKEMEEREYDFSNVRSFISGGSAAPRGIIEKYEKKFGVPFVQAYGMTETSPLVMASVLKSNQQALPDDERYEYKAKQGMIIPGVDMKVIGVEGEVKWDGKEMGELLLRGPWIASEYLNDERTTDAFHDGWLHTGDVVTVDEEGFVKIVDRTKDLIKSGGEWISSVDLENALMAHEGIFEASVIAVPHEKWQERPVACVVLKDAYKDQVTKEEVLAFLAPQFAKWWLPDDVLFMEEIPKTSVGKFLKRKLREQVLEQYQSNL</sequence>
<evidence type="ECO:0000259" key="6">
    <source>
        <dbReference type="Pfam" id="PF13193"/>
    </source>
</evidence>
<evidence type="ECO:0000313" key="8">
    <source>
        <dbReference type="Proteomes" id="UP000037558"/>
    </source>
</evidence>
<keyword evidence="2 7" id="KW-0436">Ligase</keyword>
<dbReference type="InterPro" id="IPR042099">
    <property type="entry name" value="ANL_N_sf"/>
</dbReference>
<dbReference type="Proteomes" id="UP000037558">
    <property type="component" value="Unassembled WGS sequence"/>
</dbReference>
<dbReference type="Pfam" id="PF13193">
    <property type="entry name" value="AMP-binding_C"/>
    <property type="match status" value="1"/>
</dbReference>
<evidence type="ECO:0000256" key="1">
    <source>
        <dbReference type="ARBA" id="ARBA00006432"/>
    </source>
</evidence>
<evidence type="ECO:0000256" key="4">
    <source>
        <dbReference type="ARBA" id="ARBA00023098"/>
    </source>
</evidence>
<feature type="domain" description="AMP-binding enzyme C-terminal" evidence="6">
    <location>
        <begin position="446"/>
        <end position="522"/>
    </location>
</feature>
<dbReference type="CDD" id="cd12119">
    <property type="entry name" value="ttLC_FACS_AlkK_like"/>
    <property type="match status" value="1"/>
</dbReference>
<name>A0A0M0L7R2_9BACI</name>
<dbReference type="AlphaFoldDB" id="A0A0M0L7R2"/>
<reference evidence="8" key="1">
    <citation type="submission" date="2015-08" db="EMBL/GenBank/DDBJ databases">
        <title>Fjat-14210 dsm16467.</title>
        <authorList>
            <person name="Liu B."/>
            <person name="Wang J."/>
            <person name="Zhu Y."/>
            <person name="Liu G."/>
            <person name="Chen Q."/>
            <person name="Chen Z."/>
            <person name="Lan J."/>
            <person name="Che J."/>
            <person name="Ge C."/>
            <person name="Shi H."/>
            <person name="Pan Z."/>
            <person name="Liu X."/>
        </authorList>
    </citation>
    <scope>NUCLEOTIDE SEQUENCE [LARGE SCALE GENOMIC DNA]</scope>
    <source>
        <strain evidence="8">DSM 16467</strain>
    </source>
</reference>
<dbReference type="Pfam" id="PF00501">
    <property type="entry name" value="AMP-binding"/>
    <property type="match status" value="1"/>
</dbReference>
<dbReference type="GO" id="GO:0016874">
    <property type="term" value="F:ligase activity"/>
    <property type="evidence" value="ECO:0007669"/>
    <property type="project" value="UniProtKB-KW"/>
</dbReference>
<dbReference type="OrthoDB" id="9803968at2"/>
<keyword evidence="4" id="KW-0443">Lipid metabolism</keyword>